<dbReference type="EMBL" id="BAABAH010000013">
    <property type="protein sequence ID" value="GAA3828374.1"/>
    <property type="molecule type" value="Genomic_DNA"/>
</dbReference>
<dbReference type="InterPro" id="IPR046457">
    <property type="entry name" value="PMI_typeI_cat"/>
</dbReference>
<proteinExistence type="inferred from homology"/>
<comment type="cofactor">
    <cofactor evidence="2">
        <name>Zn(2+)</name>
        <dbReference type="ChEBI" id="CHEBI:29105"/>
    </cofactor>
</comment>
<evidence type="ECO:0000256" key="3">
    <source>
        <dbReference type="ARBA" id="ARBA00010772"/>
    </source>
</evidence>
<comment type="caution">
    <text evidence="9">The sequence shown here is derived from an EMBL/GenBank/DDBJ whole genome shotgun (WGS) entry which is preliminary data.</text>
</comment>
<dbReference type="RefSeq" id="WP_344777298.1">
    <property type="nucleotide sequence ID" value="NZ_BAABAH010000013.1"/>
</dbReference>
<dbReference type="GO" id="GO:0016853">
    <property type="term" value="F:isomerase activity"/>
    <property type="evidence" value="ECO:0007669"/>
    <property type="project" value="UniProtKB-KW"/>
</dbReference>
<keyword evidence="6" id="KW-0862">Zinc</keyword>
<feature type="domain" description="Phosphomannose isomerase type I catalytic" evidence="8">
    <location>
        <begin position="1"/>
        <end position="132"/>
    </location>
</feature>
<evidence type="ECO:0000256" key="7">
    <source>
        <dbReference type="ARBA" id="ARBA00023235"/>
    </source>
</evidence>
<keyword evidence="10" id="KW-1185">Reference proteome</keyword>
<evidence type="ECO:0000259" key="8">
    <source>
        <dbReference type="Pfam" id="PF20511"/>
    </source>
</evidence>
<dbReference type="Gene3D" id="1.10.441.10">
    <property type="entry name" value="Phosphomannose Isomerase, domain 2"/>
    <property type="match status" value="1"/>
</dbReference>
<gene>
    <name evidence="9" type="primary">manA</name>
    <name evidence="9" type="ORF">GCM10022242_32210</name>
</gene>
<dbReference type="PRINTS" id="PR00714">
    <property type="entry name" value="MAN6PISMRASE"/>
</dbReference>
<keyword evidence="7 9" id="KW-0413">Isomerase</keyword>
<dbReference type="PANTHER" id="PTHR10309">
    <property type="entry name" value="MANNOSE-6-PHOSPHATE ISOMERASE"/>
    <property type="match status" value="1"/>
</dbReference>
<dbReference type="SUPFAM" id="SSF51182">
    <property type="entry name" value="RmlC-like cupins"/>
    <property type="match status" value="1"/>
</dbReference>
<dbReference type="InterPro" id="IPR011051">
    <property type="entry name" value="RmlC_Cupin_sf"/>
</dbReference>
<comment type="similarity">
    <text evidence="3">Belongs to the mannose-6-phosphate isomerase type 1 family.</text>
</comment>
<keyword evidence="5" id="KW-0479">Metal-binding</keyword>
<dbReference type="Proteomes" id="UP001501821">
    <property type="component" value="Unassembled WGS sequence"/>
</dbReference>
<dbReference type="PIRSF" id="PIRSF001480">
    <property type="entry name" value="Mannose-6-phosphate_isomerase"/>
    <property type="match status" value="1"/>
</dbReference>
<dbReference type="NCBIfam" id="TIGR00218">
    <property type="entry name" value="manA"/>
    <property type="match status" value="1"/>
</dbReference>
<dbReference type="Pfam" id="PF20511">
    <property type="entry name" value="PMI_typeI_cat"/>
    <property type="match status" value="1"/>
</dbReference>
<dbReference type="InterPro" id="IPR016305">
    <property type="entry name" value="Mannose-6-P_Isomerase"/>
</dbReference>
<dbReference type="PANTHER" id="PTHR10309:SF0">
    <property type="entry name" value="MANNOSE-6-PHOSPHATE ISOMERASE"/>
    <property type="match status" value="1"/>
</dbReference>
<reference evidence="10" key="1">
    <citation type="journal article" date="2019" name="Int. J. Syst. Evol. Microbiol.">
        <title>The Global Catalogue of Microorganisms (GCM) 10K type strain sequencing project: providing services to taxonomists for standard genome sequencing and annotation.</title>
        <authorList>
            <consortium name="The Broad Institute Genomics Platform"/>
            <consortium name="The Broad Institute Genome Sequencing Center for Infectious Disease"/>
            <person name="Wu L."/>
            <person name="Ma J."/>
        </authorList>
    </citation>
    <scope>NUCLEOTIDE SEQUENCE [LARGE SCALE GENOMIC DNA]</scope>
    <source>
        <strain evidence="10">JCM 16953</strain>
    </source>
</reference>
<evidence type="ECO:0000256" key="4">
    <source>
        <dbReference type="ARBA" id="ARBA00011956"/>
    </source>
</evidence>
<dbReference type="CDD" id="cd07011">
    <property type="entry name" value="cupin_PMI_type_I_N"/>
    <property type="match status" value="1"/>
</dbReference>
<evidence type="ECO:0000256" key="6">
    <source>
        <dbReference type="ARBA" id="ARBA00022833"/>
    </source>
</evidence>
<evidence type="ECO:0000256" key="2">
    <source>
        <dbReference type="ARBA" id="ARBA00001947"/>
    </source>
</evidence>
<evidence type="ECO:0000313" key="9">
    <source>
        <dbReference type="EMBL" id="GAA3828374.1"/>
    </source>
</evidence>
<comment type="catalytic activity">
    <reaction evidence="1">
        <text>D-mannose 6-phosphate = D-fructose 6-phosphate</text>
        <dbReference type="Rhea" id="RHEA:12356"/>
        <dbReference type="ChEBI" id="CHEBI:58735"/>
        <dbReference type="ChEBI" id="CHEBI:61527"/>
        <dbReference type="EC" id="5.3.1.8"/>
    </reaction>
</comment>
<organism evidence="9 10">
    <name type="scientific">Nocardioides panacisoli</name>
    <dbReference type="NCBI Taxonomy" id="627624"/>
    <lineage>
        <taxon>Bacteria</taxon>
        <taxon>Bacillati</taxon>
        <taxon>Actinomycetota</taxon>
        <taxon>Actinomycetes</taxon>
        <taxon>Propionibacteriales</taxon>
        <taxon>Nocardioidaceae</taxon>
        <taxon>Nocardioides</taxon>
    </lineage>
</organism>
<evidence type="ECO:0000256" key="1">
    <source>
        <dbReference type="ARBA" id="ARBA00000757"/>
    </source>
</evidence>
<evidence type="ECO:0000313" key="10">
    <source>
        <dbReference type="Proteomes" id="UP001501821"/>
    </source>
</evidence>
<dbReference type="InterPro" id="IPR001250">
    <property type="entry name" value="Man6P_Isoase-1"/>
</dbReference>
<dbReference type="InterPro" id="IPR014710">
    <property type="entry name" value="RmlC-like_jellyroll"/>
</dbReference>
<name>A0ABP7IWI3_9ACTN</name>
<dbReference type="Gene3D" id="2.60.120.10">
    <property type="entry name" value="Jelly Rolls"/>
    <property type="match status" value="2"/>
</dbReference>
<sequence length="399" mass="42725">MFALDCPTKGYDWGSTEGIPFFQRRQSDGRPVAEVWMGTHPLGTAQVVSEEGSKPLTDISGDLRFMMKILAAERPLSIQVHPEATHARAGYDAEQAAGVPLDADDRVYKDPYGKPEMVYALSTFDTLVGFRPTAEILRVLAPMETKLSQELAAALRARPGFKGIVKLVERLLVDPPSKEDVAGVVQQCQAALDLGIDVKRAYATAVEIAEHHEGDVGIVISLLLNRLTLQPGEAAYLESGIIHAHLSGMCLEVMVSSDNVLRAGLTAKHVSPEGLVDSLEEGMSRVSRVTPRQHGFSTDVFSPGAGDFALSVTQSSQAEPAGAVLPEKGKRILVCTGGEVALVNEAGESLWLQRGDAAYADEVDGAIRVVGTGEVAQAYVPTEGESSKLTDLVIPWAER</sequence>
<protein>
    <recommendedName>
        <fullName evidence="4">mannose-6-phosphate isomerase</fullName>
        <ecNumber evidence="4">5.3.1.8</ecNumber>
    </recommendedName>
</protein>
<dbReference type="EC" id="5.3.1.8" evidence="4"/>
<accession>A0ABP7IWI3</accession>
<evidence type="ECO:0000256" key="5">
    <source>
        <dbReference type="ARBA" id="ARBA00022723"/>
    </source>
</evidence>